<dbReference type="SUPFAM" id="SSF158446">
    <property type="entry name" value="IVS-encoded protein-like"/>
    <property type="match status" value="1"/>
</dbReference>
<evidence type="ECO:0000313" key="1">
    <source>
        <dbReference type="EMBL" id="UZD22458.1"/>
    </source>
</evidence>
<sequence length="44" mass="5105">MKFLYYAKGSAGEVRNQLALLAKEGRVKQDQYEIKHDPKRHTEG</sequence>
<protein>
    <submittedName>
        <fullName evidence="1">Uncharacterized protein</fullName>
    </submittedName>
</protein>
<accession>A0ABY6MFP5</accession>
<name>A0ABY6MFP5_9BACT</name>
<proteinExistence type="predicted"/>
<organism evidence="1 2">
    <name type="scientific">Algoriphagus halophytocola</name>
    <dbReference type="NCBI Taxonomy" id="2991499"/>
    <lineage>
        <taxon>Bacteria</taxon>
        <taxon>Pseudomonadati</taxon>
        <taxon>Bacteroidota</taxon>
        <taxon>Cytophagia</taxon>
        <taxon>Cytophagales</taxon>
        <taxon>Cyclobacteriaceae</taxon>
        <taxon>Algoriphagus</taxon>
    </lineage>
</organism>
<dbReference type="RefSeq" id="WP_264808948.1">
    <property type="nucleotide sequence ID" value="NZ_CP110226.1"/>
</dbReference>
<dbReference type="Proteomes" id="UP001163156">
    <property type="component" value="Chromosome"/>
</dbReference>
<keyword evidence="2" id="KW-1185">Reference proteome</keyword>
<dbReference type="InterPro" id="IPR036583">
    <property type="entry name" value="23S_rRNA_IVS_sf"/>
</dbReference>
<reference evidence="1" key="1">
    <citation type="submission" date="2022-10" db="EMBL/GenBank/DDBJ databases">
        <title>Algoriphagus sp. a novel bacteria isolate from halophytes salicornia europaea.</title>
        <authorList>
            <person name="Peng Y."/>
            <person name="Jiang L."/>
            <person name="Lee J."/>
        </authorList>
    </citation>
    <scope>NUCLEOTIDE SEQUENCE</scope>
    <source>
        <strain evidence="1">TR-M5</strain>
    </source>
</reference>
<gene>
    <name evidence="1" type="ORF">OM944_17600</name>
</gene>
<evidence type="ECO:0000313" key="2">
    <source>
        <dbReference type="Proteomes" id="UP001163156"/>
    </source>
</evidence>
<dbReference type="EMBL" id="CP110226">
    <property type="protein sequence ID" value="UZD22458.1"/>
    <property type="molecule type" value="Genomic_DNA"/>
</dbReference>